<accession>A0ABV2IYS3</accession>
<organism evidence="1 2">
    <name type="scientific">Rhizobium aquaticum</name>
    <dbReference type="NCBI Taxonomy" id="1549636"/>
    <lineage>
        <taxon>Bacteria</taxon>
        <taxon>Pseudomonadati</taxon>
        <taxon>Pseudomonadota</taxon>
        <taxon>Alphaproteobacteria</taxon>
        <taxon>Hyphomicrobiales</taxon>
        <taxon>Rhizobiaceae</taxon>
        <taxon>Rhizobium/Agrobacterium group</taxon>
        <taxon>Rhizobium</taxon>
    </lineage>
</organism>
<keyword evidence="2" id="KW-1185">Reference proteome</keyword>
<evidence type="ECO:0008006" key="3">
    <source>
        <dbReference type="Google" id="ProtNLM"/>
    </source>
</evidence>
<evidence type="ECO:0000313" key="1">
    <source>
        <dbReference type="EMBL" id="MET3613647.1"/>
    </source>
</evidence>
<dbReference type="InterPro" id="IPR021252">
    <property type="entry name" value="DUF2794"/>
</dbReference>
<sequence length="131" mass="15219">MDDQPDLQRDRARPTNSADVIDLREYKYAKDPLPVTFHRRELDMILWIYGRMVGEGEWKDYALDHLRDVAVFSVFKRSGELPLYQIIKDPRLANKQGAFSVVNTAGKVLKRGQDLKQVLKVFDKVLKLVET</sequence>
<dbReference type="RefSeq" id="WP_354556173.1">
    <property type="nucleotide sequence ID" value="NZ_JBEPMB010000002.1"/>
</dbReference>
<protein>
    <recommendedName>
        <fullName evidence="3">DUF2794 domain-containing protein</fullName>
    </recommendedName>
</protein>
<evidence type="ECO:0000313" key="2">
    <source>
        <dbReference type="Proteomes" id="UP001549047"/>
    </source>
</evidence>
<comment type="caution">
    <text evidence="1">The sequence shown here is derived from an EMBL/GenBank/DDBJ whole genome shotgun (WGS) entry which is preliminary data.</text>
</comment>
<dbReference type="Proteomes" id="UP001549047">
    <property type="component" value="Unassembled WGS sequence"/>
</dbReference>
<proteinExistence type="predicted"/>
<dbReference type="Pfam" id="PF10984">
    <property type="entry name" value="DUF2794"/>
    <property type="match status" value="1"/>
</dbReference>
<gene>
    <name evidence="1" type="ORF">ABID16_001976</name>
</gene>
<dbReference type="EMBL" id="JBEPMB010000002">
    <property type="protein sequence ID" value="MET3613647.1"/>
    <property type="molecule type" value="Genomic_DNA"/>
</dbReference>
<reference evidence="1 2" key="1">
    <citation type="submission" date="2024-06" db="EMBL/GenBank/DDBJ databases">
        <title>Genomic Encyclopedia of Type Strains, Phase IV (KMG-IV): sequencing the most valuable type-strain genomes for metagenomic binning, comparative biology and taxonomic classification.</title>
        <authorList>
            <person name="Goeker M."/>
        </authorList>
    </citation>
    <scope>NUCLEOTIDE SEQUENCE [LARGE SCALE GENOMIC DNA]</scope>
    <source>
        <strain evidence="1 2">DSM 29780</strain>
    </source>
</reference>
<name>A0ABV2IYS3_9HYPH</name>